<sequence length="106" mass="12684">MKWQLYVSNPCFELWILMHLSVIHELDRNKMYENRKINRNKCFLEAEVKKELPEYRKNNLPFERLIDKVEDAIINEHLFCENPDELEFNLGSNVGLLLTELKKGCS</sequence>
<keyword evidence="2" id="KW-1185">Reference proteome</keyword>
<dbReference type="Proteomes" id="UP001060368">
    <property type="component" value="Chromosome"/>
</dbReference>
<reference evidence="1" key="1">
    <citation type="submission" date="2022-04" db="EMBL/GenBank/DDBJ databases">
        <title>Complete genome of Methanoplanus endosymbiosus DSM 3599.</title>
        <authorList>
            <person name="Chen S.-C."/>
            <person name="You Y.-T."/>
            <person name="Zhou Y.-Z."/>
            <person name="Lai M.-C."/>
        </authorList>
    </citation>
    <scope>NUCLEOTIDE SEQUENCE</scope>
    <source>
        <strain evidence="1">DSM 3599</strain>
    </source>
</reference>
<dbReference type="RefSeq" id="WP_257741381.1">
    <property type="nucleotide sequence ID" value="NZ_CP096115.1"/>
</dbReference>
<dbReference type="InterPro" id="IPR025591">
    <property type="entry name" value="RloB"/>
</dbReference>
<evidence type="ECO:0000313" key="2">
    <source>
        <dbReference type="Proteomes" id="UP001060368"/>
    </source>
</evidence>
<dbReference type="KEGG" id="mend:L6E24_07510"/>
<dbReference type="AlphaFoldDB" id="A0A9E7TIV6"/>
<dbReference type="Pfam" id="PF13707">
    <property type="entry name" value="RloB"/>
    <property type="match status" value="1"/>
</dbReference>
<dbReference type="EMBL" id="CP096115">
    <property type="protein sequence ID" value="UUX91229.1"/>
    <property type="molecule type" value="Genomic_DNA"/>
</dbReference>
<proteinExistence type="predicted"/>
<name>A0A9E7TIV6_9EURY</name>
<protein>
    <submittedName>
        <fullName evidence="1">RloB family protein</fullName>
    </submittedName>
</protein>
<evidence type="ECO:0000313" key="1">
    <source>
        <dbReference type="EMBL" id="UUX91229.1"/>
    </source>
</evidence>
<accession>A0A9E7TIV6</accession>
<gene>
    <name evidence="1" type="ORF">L6E24_07510</name>
</gene>
<dbReference type="GeneID" id="74307536"/>
<organism evidence="1 2">
    <name type="scientific">Methanoplanus endosymbiosus</name>
    <dbReference type="NCBI Taxonomy" id="33865"/>
    <lineage>
        <taxon>Archaea</taxon>
        <taxon>Methanobacteriati</taxon>
        <taxon>Methanobacteriota</taxon>
        <taxon>Stenosarchaea group</taxon>
        <taxon>Methanomicrobia</taxon>
        <taxon>Methanomicrobiales</taxon>
        <taxon>Methanomicrobiaceae</taxon>
        <taxon>Methanoplanus</taxon>
    </lineage>
</organism>